<evidence type="ECO:0000313" key="1">
    <source>
        <dbReference type="EMBL" id="ROO26315.1"/>
    </source>
</evidence>
<reference evidence="1 2" key="1">
    <citation type="submission" date="2013-10" db="EMBL/GenBank/DDBJ databases">
        <title>Salinisphaera orenii MK-B5 Genome Sequencing.</title>
        <authorList>
            <person name="Lai Q."/>
            <person name="Li C."/>
            <person name="Shao Z."/>
        </authorList>
    </citation>
    <scope>NUCLEOTIDE SEQUENCE [LARGE SCALE GENOMIC DNA]</scope>
    <source>
        <strain evidence="1 2">MK-B5</strain>
    </source>
</reference>
<name>A0A423PL39_9GAMM</name>
<proteinExistence type="predicted"/>
<sequence>MIRILPFDDDRVVALHVDGKTTAEDLTPVLSTIEKKLAAHDRLRIYLELHDFGGLSADALLGDLKAAVKHWNRFEREAIVTDTAWAQKVASAAGRLVPGLDIRSFAFNERDAARSWIRDA</sequence>
<dbReference type="Pfam" id="PF11964">
    <property type="entry name" value="SpoIIAA-like"/>
    <property type="match status" value="1"/>
</dbReference>
<evidence type="ECO:0008006" key="3">
    <source>
        <dbReference type="Google" id="ProtNLM"/>
    </source>
</evidence>
<organism evidence="1 2">
    <name type="scientific">Salinisphaera orenii MK-B5</name>
    <dbReference type="NCBI Taxonomy" id="856730"/>
    <lineage>
        <taxon>Bacteria</taxon>
        <taxon>Pseudomonadati</taxon>
        <taxon>Pseudomonadota</taxon>
        <taxon>Gammaproteobacteria</taxon>
        <taxon>Salinisphaerales</taxon>
        <taxon>Salinisphaeraceae</taxon>
        <taxon>Salinisphaera</taxon>
    </lineage>
</organism>
<evidence type="ECO:0000313" key="2">
    <source>
        <dbReference type="Proteomes" id="UP000283993"/>
    </source>
</evidence>
<dbReference type="EMBL" id="AYKH01000023">
    <property type="protein sequence ID" value="ROO26315.1"/>
    <property type="molecule type" value="Genomic_DNA"/>
</dbReference>
<comment type="caution">
    <text evidence="1">The sequence shown here is derived from an EMBL/GenBank/DDBJ whole genome shotgun (WGS) entry which is preliminary data.</text>
</comment>
<protein>
    <recommendedName>
        <fullName evidence="3">STAS/SEC14 domain-containing protein</fullName>
    </recommendedName>
</protein>
<dbReference type="InterPro" id="IPR038396">
    <property type="entry name" value="SpoIIAA-like_sf"/>
</dbReference>
<dbReference type="Proteomes" id="UP000283993">
    <property type="component" value="Unassembled WGS sequence"/>
</dbReference>
<accession>A0A423PL39</accession>
<dbReference type="Gene3D" id="3.40.50.10600">
    <property type="entry name" value="SpoIIaa-like domains"/>
    <property type="match status" value="1"/>
</dbReference>
<dbReference type="SUPFAM" id="SSF52091">
    <property type="entry name" value="SpoIIaa-like"/>
    <property type="match status" value="1"/>
</dbReference>
<dbReference type="AlphaFoldDB" id="A0A423PL39"/>
<keyword evidence="2" id="KW-1185">Reference proteome</keyword>
<dbReference type="InterPro" id="IPR021866">
    <property type="entry name" value="SpoIIAA-like"/>
</dbReference>
<dbReference type="InterPro" id="IPR036513">
    <property type="entry name" value="STAS_dom_sf"/>
</dbReference>
<gene>
    <name evidence="1" type="ORF">SAOR_11085</name>
</gene>
<dbReference type="RefSeq" id="WP_123631482.1">
    <property type="nucleotide sequence ID" value="NZ_AYKH01000023.1"/>
</dbReference>